<evidence type="ECO:0000313" key="1">
    <source>
        <dbReference type="EMBL" id="NEK52250.1"/>
    </source>
</evidence>
<dbReference type="RefSeq" id="WP_164000082.1">
    <property type="nucleotide sequence ID" value="NZ_WXXP01000010.1"/>
</dbReference>
<proteinExistence type="predicted"/>
<name>A0A6P0DJY5_RHILE</name>
<sequence>MFKAIAAAIARIFKIGIGGLRWCENLVLSPFRALFGGGGALPNPEFNPTMTSTELLDEYESNRKAQAALQRSDRDSIECVVKYAAASPAARATTDLSAVPAEARLALLTMDDFELKALAAAGPGKVRKWVEGRDHGIFGVPNMSATRPINVAPAPSQPPVGMTPQQQMIWRVQAHLGKPEHSKEFRIA</sequence>
<dbReference type="Proteomes" id="UP000471409">
    <property type="component" value="Unassembled WGS sequence"/>
</dbReference>
<dbReference type="EMBL" id="WXXP01000010">
    <property type="protein sequence ID" value="NEK52250.1"/>
    <property type="molecule type" value="Genomic_DNA"/>
</dbReference>
<organism evidence="1 2">
    <name type="scientific">Rhizobium leguminosarum</name>
    <dbReference type="NCBI Taxonomy" id="384"/>
    <lineage>
        <taxon>Bacteria</taxon>
        <taxon>Pseudomonadati</taxon>
        <taxon>Pseudomonadota</taxon>
        <taxon>Alphaproteobacteria</taxon>
        <taxon>Hyphomicrobiales</taxon>
        <taxon>Rhizobiaceae</taxon>
        <taxon>Rhizobium/Agrobacterium group</taxon>
        <taxon>Rhizobium</taxon>
    </lineage>
</organism>
<comment type="caution">
    <text evidence="1">The sequence shown here is derived from an EMBL/GenBank/DDBJ whole genome shotgun (WGS) entry which is preliminary data.</text>
</comment>
<accession>A0A6P0DJY5</accession>
<dbReference type="AlphaFoldDB" id="A0A6P0DJY5"/>
<protein>
    <submittedName>
        <fullName evidence="1">Uncharacterized protein</fullName>
    </submittedName>
</protein>
<reference evidence="1 2" key="1">
    <citation type="submission" date="2020-01" db="EMBL/GenBank/DDBJ databases">
        <title>Rhizobium genotypes associated with high levels of biological nitrogen fixation by grain legumes in a temperate-maritime cropping system.</title>
        <authorList>
            <person name="Maluk M."/>
            <person name="Francesc Ferrando Molina F."/>
            <person name="Lopez Del Egido L."/>
            <person name="Lafos M."/>
            <person name="Langarica-Fuentes A."/>
            <person name="Gebre Yohannes G."/>
            <person name="Young M.W."/>
            <person name="Martin P."/>
            <person name="Gantlett R."/>
            <person name="Kenicer G."/>
            <person name="Hawes C."/>
            <person name="Begg G.S."/>
            <person name="Quilliam R.S."/>
            <person name="Squire G.R."/>
            <person name="Poole P.S."/>
            <person name="Young P.W."/>
            <person name="Iannetta P.M."/>
            <person name="James E.K."/>
        </authorList>
    </citation>
    <scope>NUCLEOTIDE SEQUENCE [LARGE SCALE GENOMIC DNA]</scope>
    <source>
        <strain evidence="1 2">JHI944</strain>
    </source>
</reference>
<gene>
    <name evidence="1" type="ORF">GUK36_22765</name>
</gene>
<evidence type="ECO:0000313" key="2">
    <source>
        <dbReference type="Proteomes" id="UP000471409"/>
    </source>
</evidence>